<gene>
    <name evidence="2" type="ORF">GB883_05095</name>
</gene>
<protein>
    <submittedName>
        <fullName evidence="2">Glycerophosphodiester phosphodiesterase</fullName>
    </submittedName>
</protein>
<dbReference type="GO" id="GO:0006629">
    <property type="term" value="P:lipid metabolic process"/>
    <property type="evidence" value="ECO:0007669"/>
    <property type="project" value="InterPro"/>
</dbReference>
<evidence type="ECO:0000259" key="1">
    <source>
        <dbReference type="PROSITE" id="PS51704"/>
    </source>
</evidence>
<dbReference type="Pfam" id="PF03009">
    <property type="entry name" value="GDPD"/>
    <property type="match status" value="1"/>
</dbReference>
<feature type="domain" description="GP-PDE" evidence="1">
    <location>
        <begin position="2"/>
        <end position="239"/>
    </location>
</feature>
<dbReference type="GO" id="GO:0008081">
    <property type="term" value="F:phosphoric diester hydrolase activity"/>
    <property type="evidence" value="ECO:0007669"/>
    <property type="project" value="InterPro"/>
</dbReference>
<dbReference type="PROSITE" id="PS51704">
    <property type="entry name" value="GP_PDE"/>
    <property type="match status" value="1"/>
</dbReference>
<dbReference type="PANTHER" id="PTHR46211">
    <property type="entry name" value="GLYCEROPHOSPHORYL DIESTER PHOSPHODIESTERASE"/>
    <property type="match status" value="1"/>
</dbReference>
<dbReference type="InterPro" id="IPR017946">
    <property type="entry name" value="PLC-like_Pdiesterase_TIM-brl"/>
</dbReference>
<evidence type="ECO:0000313" key="3">
    <source>
        <dbReference type="Proteomes" id="UP000451860"/>
    </source>
</evidence>
<dbReference type="EMBL" id="WHJE01000014">
    <property type="protein sequence ID" value="KAE8765226.1"/>
    <property type="molecule type" value="Genomic_DNA"/>
</dbReference>
<organism evidence="2 3">
    <name type="scientific">Georgenia thermotolerans</name>
    <dbReference type="NCBI Taxonomy" id="527326"/>
    <lineage>
        <taxon>Bacteria</taxon>
        <taxon>Bacillati</taxon>
        <taxon>Actinomycetota</taxon>
        <taxon>Actinomycetes</taxon>
        <taxon>Micrococcales</taxon>
        <taxon>Bogoriellaceae</taxon>
        <taxon>Georgenia</taxon>
    </lineage>
</organism>
<proteinExistence type="predicted"/>
<dbReference type="SUPFAM" id="SSF51695">
    <property type="entry name" value="PLC-like phosphodiesterases"/>
    <property type="match status" value="1"/>
</dbReference>
<reference evidence="2 3" key="1">
    <citation type="submission" date="2019-10" db="EMBL/GenBank/DDBJ databases">
        <title>Georgenia wutianyii sp. nov. and Georgenia yuyongxinii sp. nov. isolated from plateau pika (Ochotona curzoniae) in the Qinghai-Tibet plateau of China.</title>
        <authorList>
            <person name="Tian Z."/>
        </authorList>
    </citation>
    <scope>NUCLEOTIDE SEQUENCE [LARGE SCALE GENOMIC DNA]</scope>
    <source>
        <strain evidence="2 3">DSM 21501</strain>
    </source>
</reference>
<name>A0A7J5US52_9MICO</name>
<dbReference type="PANTHER" id="PTHR46211:SF1">
    <property type="entry name" value="GLYCEROPHOSPHODIESTER PHOSPHODIESTERASE, CYTOPLASMIC"/>
    <property type="match status" value="1"/>
</dbReference>
<accession>A0A7J5US52</accession>
<dbReference type="Proteomes" id="UP000451860">
    <property type="component" value="Unassembled WGS sequence"/>
</dbReference>
<dbReference type="OrthoDB" id="9758957at2"/>
<dbReference type="AlphaFoldDB" id="A0A7J5US52"/>
<evidence type="ECO:0000313" key="2">
    <source>
        <dbReference type="EMBL" id="KAE8765226.1"/>
    </source>
</evidence>
<sequence>MPLVVAHRGNSSVAPENTLVAFEAAWRAGADLIEVDLQLTRDGVAVVIHNDTVDATTDGAGRVDDLDADELRRLDAGTWFSPRYRGARVPTALELLAFLAERPGIGLLAEFKGAWRPEAARQVTEAIERAGLHDRVLVQSFWTETVAALRDVAPDLPRGLLLADLPEDLVALCRELGVMTVNPAGPLLLDEPGLVDALHGEGLRTMVWTLNEPAHWTAAVAAGVDAIITDRPDRLRGWLAAR</sequence>
<comment type="caution">
    <text evidence="2">The sequence shown here is derived from an EMBL/GenBank/DDBJ whole genome shotgun (WGS) entry which is preliminary data.</text>
</comment>
<keyword evidence="3" id="KW-1185">Reference proteome</keyword>
<dbReference type="Gene3D" id="3.20.20.190">
    <property type="entry name" value="Phosphatidylinositol (PI) phosphodiesterase"/>
    <property type="match status" value="1"/>
</dbReference>
<dbReference type="InterPro" id="IPR030395">
    <property type="entry name" value="GP_PDE_dom"/>
</dbReference>